<keyword evidence="9 10" id="KW-0275">Fatty acid biosynthesis</keyword>
<keyword evidence="6 10" id="KW-1133">Transmembrane helix</keyword>
<dbReference type="Pfam" id="PF01151">
    <property type="entry name" value="ELO"/>
    <property type="match status" value="1"/>
</dbReference>
<dbReference type="PANTHER" id="PTHR11157:SF17">
    <property type="entry name" value="ELONGATION OF VERY LONG CHAIN FATTY ACIDS PROTEIN 6"/>
    <property type="match status" value="1"/>
</dbReference>
<keyword evidence="5 10" id="KW-0276">Fatty acid metabolism</keyword>
<dbReference type="GO" id="GO:0019367">
    <property type="term" value="P:fatty acid elongation, saturated fatty acid"/>
    <property type="evidence" value="ECO:0007669"/>
    <property type="project" value="TreeGrafter"/>
</dbReference>
<dbReference type="GO" id="GO:0042761">
    <property type="term" value="P:very long-chain fatty acid biosynthetic process"/>
    <property type="evidence" value="ECO:0007669"/>
    <property type="project" value="TreeGrafter"/>
</dbReference>
<evidence type="ECO:0000256" key="10">
    <source>
        <dbReference type="RuleBase" id="RU361115"/>
    </source>
</evidence>
<dbReference type="GO" id="GO:0034626">
    <property type="term" value="P:fatty acid elongation, polyunsaturated fatty acid"/>
    <property type="evidence" value="ECO:0007669"/>
    <property type="project" value="TreeGrafter"/>
</dbReference>
<dbReference type="GO" id="GO:0005789">
    <property type="term" value="C:endoplasmic reticulum membrane"/>
    <property type="evidence" value="ECO:0007669"/>
    <property type="project" value="TreeGrafter"/>
</dbReference>
<reference evidence="11" key="1">
    <citation type="submission" date="2023-01" db="EMBL/GenBank/DDBJ databases">
        <title>Metagenome sequencing of chrysophaentin producing Chrysophaeum taylorii.</title>
        <authorList>
            <person name="Davison J."/>
            <person name="Bewley C."/>
        </authorList>
    </citation>
    <scope>NUCLEOTIDE SEQUENCE</scope>
    <source>
        <strain evidence="11">NIES-1699</strain>
    </source>
</reference>
<proteinExistence type="inferred from homology"/>
<keyword evidence="2 10" id="KW-0444">Lipid biosynthesis</keyword>
<dbReference type="PROSITE" id="PS01188">
    <property type="entry name" value="ELO"/>
    <property type="match status" value="1"/>
</dbReference>
<feature type="transmembrane region" description="Helical" evidence="10">
    <location>
        <begin position="133"/>
        <end position="153"/>
    </location>
</feature>
<dbReference type="EC" id="2.3.1.-" evidence="10"/>
<comment type="catalytic activity">
    <reaction evidence="10">
        <text>an acyl-CoA + malonyl-CoA + H(+) = a 3-oxoacyl-CoA + CO2 + CoA</text>
        <dbReference type="Rhea" id="RHEA:50252"/>
        <dbReference type="ChEBI" id="CHEBI:15378"/>
        <dbReference type="ChEBI" id="CHEBI:16526"/>
        <dbReference type="ChEBI" id="CHEBI:57287"/>
        <dbReference type="ChEBI" id="CHEBI:57384"/>
        <dbReference type="ChEBI" id="CHEBI:58342"/>
        <dbReference type="ChEBI" id="CHEBI:90726"/>
    </reaction>
    <physiologicalReaction direction="left-to-right" evidence="10">
        <dbReference type="Rhea" id="RHEA:50253"/>
    </physiologicalReaction>
</comment>
<evidence type="ECO:0000256" key="1">
    <source>
        <dbReference type="ARBA" id="ARBA00004141"/>
    </source>
</evidence>
<evidence type="ECO:0000256" key="9">
    <source>
        <dbReference type="ARBA" id="ARBA00023160"/>
    </source>
</evidence>
<comment type="caution">
    <text evidence="11">The sequence shown here is derived from an EMBL/GenBank/DDBJ whole genome shotgun (WGS) entry which is preliminary data.</text>
</comment>
<keyword evidence="12" id="KW-1185">Reference proteome</keyword>
<dbReference type="InterPro" id="IPR002076">
    <property type="entry name" value="ELO_fam"/>
</dbReference>
<evidence type="ECO:0000256" key="8">
    <source>
        <dbReference type="ARBA" id="ARBA00023136"/>
    </source>
</evidence>
<sequence length="304" mass="34216">MSFHPHDATSSPFNVSTSYFREHYEVPLAACAVYVLAIAVGHSVMKQRDPWRLKPQLAAWNFFLALFSLVGASQTAPVLLTKLFRRPLLESICVPPSEDWGAGACGLWVQIFVLSKFAELADTVFIVLRKRKLLFLHWYHHLTVLLYCWHAYATEAPHALWFVSMNYCVHAIMYTYYALMAFNMGNLFIPPEFITAAQISQMIVGVSVQCAAMRVARPCDIDGANLVFGALMYLSYFFLFMKFALQRFVFKTNSRGTGLKDFAGHGDPPSLRTVFPLCSSIVDSLTTKMRKTLSFPTLAPPSSP</sequence>
<feature type="transmembrane region" description="Helical" evidence="10">
    <location>
        <begin position="100"/>
        <end position="121"/>
    </location>
</feature>
<protein>
    <recommendedName>
        <fullName evidence="10">Elongation of fatty acids protein</fullName>
        <ecNumber evidence="10">2.3.1.-</ecNumber>
    </recommendedName>
</protein>
<dbReference type="AlphaFoldDB" id="A0AAD7U512"/>
<organism evidence="11 12">
    <name type="scientific">Chrysophaeum taylorii</name>
    <dbReference type="NCBI Taxonomy" id="2483200"/>
    <lineage>
        <taxon>Eukaryota</taxon>
        <taxon>Sar</taxon>
        <taxon>Stramenopiles</taxon>
        <taxon>Ochrophyta</taxon>
        <taxon>Pelagophyceae</taxon>
        <taxon>Pelagomonadales</taxon>
        <taxon>Pelagomonadaceae</taxon>
        <taxon>Chrysophaeum</taxon>
    </lineage>
</organism>
<keyword evidence="7 10" id="KW-0443">Lipid metabolism</keyword>
<comment type="subcellular location">
    <subcellularLocation>
        <location evidence="1">Membrane</location>
        <topology evidence="1">Multi-pass membrane protein</topology>
    </subcellularLocation>
</comment>
<dbReference type="GO" id="GO:0030148">
    <property type="term" value="P:sphingolipid biosynthetic process"/>
    <property type="evidence" value="ECO:0007669"/>
    <property type="project" value="TreeGrafter"/>
</dbReference>
<feature type="transmembrane region" description="Helical" evidence="10">
    <location>
        <begin position="226"/>
        <end position="245"/>
    </location>
</feature>
<keyword evidence="4 10" id="KW-0812">Transmembrane</keyword>
<feature type="transmembrane region" description="Helical" evidence="10">
    <location>
        <begin position="57"/>
        <end position="80"/>
    </location>
</feature>
<evidence type="ECO:0000256" key="5">
    <source>
        <dbReference type="ARBA" id="ARBA00022832"/>
    </source>
</evidence>
<evidence type="ECO:0000256" key="6">
    <source>
        <dbReference type="ARBA" id="ARBA00022989"/>
    </source>
</evidence>
<evidence type="ECO:0000256" key="3">
    <source>
        <dbReference type="ARBA" id="ARBA00022679"/>
    </source>
</evidence>
<evidence type="ECO:0000313" key="11">
    <source>
        <dbReference type="EMBL" id="KAJ8598370.1"/>
    </source>
</evidence>
<accession>A0AAD7U512</accession>
<feature type="transmembrane region" description="Helical" evidence="10">
    <location>
        <begin position="159"/>
        <end position="181"/>
    </location>
</feature>
<evidence type="ECO:0000313" key="12">
    <source>
        <dbReference type="Proteomes" id="UP001230188"/>
    </source>
</evidence>
<dbReference type="GO" id="GO:0034625">
    <property type="term" value="P:fatty acid elongation, monounsaturated fatty acid"/>
    <property type="evidence" value="ECO:0007669"/>
    <property type="project" value="TreeGrafter"/>
</dbReference>
<dbReference type="GO" id="GO:0009922">
    <property type="term" value="F:fatty acid elongase activity"/>
    <property type="evidence" value="ECO:0007669"/>
    <property type="project" value="InterPro"/>
</dbReference>
<keyword evidence="3 10" id="KW-0808">Transferase</keyword>
<dbReference type="Proteomes" id="UP001230188">
    <property type="component" value="Unassembled WGS sequence"/>
</dbReference>
<evidence type="ECO:0000256" key="4">
    <source>
        <dbReference type="ARBA" id="ARBA00022692"/>
    </source>
</evidence>
<feature type="transmembrane region" description="Helical" evidence="10">
    <location>
        <begin position="26"/>
        <end position="45"/>
    </location>
</feature>
<dbReference type="PANTHER" id="PTHR11157">
    <property type="entry name" value="FATTY ACID ACYL TRANSFERASE-RELATED"/>
    <property type="match status" value="1"/>
</dbReference>
<gene>
    <name evidence="11" type="ORF">CTAYLR_002968</name>
</gene>
<comment type="similarity">
    <text evidence="10">Belongs to the ELO family.</text>
</comment>
<evidence type="ECO:0000256" key="2">
    <source>
        <dbReference type="ARBA" id="ARBA00022516"/>
    </source>
</evidence>
<dbReference type="InterPro" id="IPR030457">
    <property type="entry name" value="ELO_CS"/>
</dbReference>
<name>A0AAD7U512_9STRA</name>
<keyword evidence="8 10" id="KW-0472">Membrane</keyword>
<dbReference type="EMBL" id="JAQMWT010000675">
    <property type="protein sequence ID" value="KAJ8598370.1"/>
    <property type="molecule type" value="Genomic_DNA"/>
</dbReference>
<evidence type="ECO:0000256" key="7">
    <source>
        <dbReference type="ARBA" id="ARBA00023098"/>
    </source>
</evidence>